<feature type="region of interest" description="Disordered" evidence="1">
    <location>
        <begin position="1"/>
        <end position="26"/>
    </location>
</feature>
<dbReference type="Pfam" id="PF20233">
    <property type="entry name" value="DUF6590"/>
    <property type="match status" value="1"/>
</dbReference>
<sequence length="521" mass="57118">MSSRKTKAPKASKASKSSKTHSTEAVEWGDWEWSEEYGQYYRYCYNEHGEVVDVEYSAPADVPKSYAAGSMEPPGDTAQQLAAGVDNMQIGDTGFPEEQTFTSENYTHKHSLAPAPEDSSAIGRKGKAIEISPEAEVAPGQTSGGAYHSGPVDELTNEEFTNQVTNASTHGHEDPEDPFYAIDPSDAPAEGQGQLEPDFAEPVESNVDTQNAYPQPADDTSSHADYDYAAAVIESRKAFSRLSKPGQSSTDQNVDDLQSPDYVAAHGYPAYGGDDPGYVEPGSAYEEEGDGGPYETDPEETANDVPELPRISGTSGEYESTDPRFMLVPSSSWRPGTVFKILWADPHGQSQSGRNGSFYTEQQRKINSDGRSFYIKLRRFIIYGTGPGQSTCVPIYTYNNQGCKKTGVKPENHGIVHDVNANPRLLHGEPNLGFNPAAIVLTESTEKITKESRVNYSQLMTVQHNVKIFIIGYVHEQSFETVVGAVTLCWERLSTNYGGAPKPKPQNPKKEKGSKRHHHRR</sequence>
<dbReference type="EMBL" id="GL876977">
    <property type="protein sequence ID" value="KLU91416.1"/>
    <property type="molecule type" value="Genomic_DNA"/>
</dbReference>
<reference evidence="3" key="2">
    <citation type="submission" date="2010-05" db="EMBL/GenBank/DDBJ databases">
        <title>The Genome Sequence of Magnaporthe poae strain ATCC 64411.</title>
        <authorList>
            <consortium name="The Broad Institute Genome Sequencing Platform"/>
            <consortium name="Broad Institute Genome Sequencing Center for Infectious Disease"/>
            <person name="Ma L.-J."/>
            <person name="Dead R."/>
            <person name="Young S."/>
            <person name="Zeng Q."/>
            <person name="Koehrsen M."/>
            <person name="Alvarado L."/>
            <person name="Berlin A."/>
            <person name="Chapman S.B."/>
            <person name="Chen Z."/>
            <person name="Freedman E."/>
            <person name="Gellesch M."/>
            <person name="Goldberg J."/>
            <person name="Griggs A."/>
            <person name="Gujja S."/>
            <person name="Heilman E.R."/>
            <person name="Heiman D."/>
            <person name="Hepburn T."/>
            <person name="Howarth C."/>
            <person name="Jen D."/>
            <person name="Larson L."/>
            <person name="Mehta T."/>
            <person name="Neiman D."/>
            <person name="Pearson M."/>
            <person name="Roberts A."/>
            <person name="Saif S."/>
            <person name="Shea T."/>
            <person name="Shenoy N."/>
            <person name="Sisk P."/>
            <person name="Stolte C."/>
            <person name="Sykes S."/>
            <person name="Walk T."/>
            <person name="White J."/>
            <person name="Yandava C."/>
            <person name="Haas B."/>
            <person name="Nusbaum C."/>
            <person name="Birren B."/>
        </authorList>
    </citation>
    <scope>NUCLEOTIDE SEQUENCE</scope>
    <source>
        <strain evidence="3">ATCC 64411</strain>
    </source>
</reference>
<evidence type="ECO:0000313" key="4">
    <source>
        <dbReference type="EnsemblFungi" id="MAPG_09936T0"/>
    </source>
</evidence>
<proteinExistence type="predicted"/>
<feature type="region of interest" description="Disordered" evidence="1">
    <location>
        <begin position="133"/>
        <end position="153"/>
    </location>
</feature>
<dbReference type="AlphaFoldDB" id="A0A0C4EB89"/>
<reference evidence="5" key="1">
    <citation type="submission" date="2010-05" db="EMBL/GenBank/DDBJ databases">
        <title>The genome sequence of Magnaporthe poae strain ATCC 64411.</title>
        <authorList>
            <person name="Ma L.-J."/>
            <person name="Dead R."/>
            <person name="Young S."/>
            <person name="Zeng Q."/>
            <person name="Koehrsen M."/>
            <person name="Alvarado L."/>
            <person name="Berlin A."/>
            <person name="Chapman S.B."/>
            <person name="Chen Z."/>
            <person name="Freedman E."/>
            <person name="Gellesch M."/>
            <person name="Goldberg J."/>
            <person name="Griggs A."/>
            <person name="Gujja S."/>
            <person name="Heilman E.R."/>
            <person name="Heiman D."/>
            <person name="Hepburn T."/>
            <person name="Howarth C."/>
            <person name="Jen D."/>
            <person name="Larson L."/>
            <person name="Mehta T."/>
            <person name="Neiman D."/>
            <person name="Pearson M."/>
            <person name="Roberts A."/>
            <person name="Saif S."/>
            <person name="Shea T."/>
            <person name="Shenoy N."/>
            <person name="Sisk P."/>
            <person name="Stolte C."/>
            <person name="Sykes S."/>
            <person name="Walk T."/>
            <person name="White J."/>
            <person name="Yandava C."/>
            <person name="Haas B."/>
            <person name="Nusbaum C."/>
            <person name="Birren B."/>
        </authorList>
    </citation>
    <scope>NUCLEOTIDE SEQUENCE [LARGE SCALE GENOMIC DNA]</scope>
    <source>
        <strain evidence="5">ATCC 64411 / 73-15</strain>
    </source>
</reference>
<dbReference type="STRING" id="644358.A0A0C4EB89"/>
<reference evidence="4" key="5">
    <citation type="submission" date="2015-06" db="UniProtKB">
        <authorList>
            <consortium name="EnsemblFungi"/>
        </authorList>
    </citation>
    <scope>IDENTIFICATION</scope>
    <source>
        <strain evidence="4">ATCC 64411</strain>
    </source>
</reference>
<accession>A0A0C4EB89</accession>
<feature type="compositionally biased region" description="Basic residues" evidence="1">
    <location>
        <begin position="1"/>
        <end position="10"/>
    </location>
</feature>
<feature type="region of interest" description="Disordered" evidence="1">
    <location>
        <begin position="166"/>
        <end position="222"/>
    </location>
</feature>
<reference evidence="4" key="4">
    <citation type="journal article" date="2015" name="G3 (Bethesda)">
        <title>Genome sequences of three phytopathogenic species of the Magnaporthaceae family of fungi.</title>
        <authorList>
            <person name="Okagaki L.H."/>
            <person name="Nunes C.C."/>
            <person name="Sailsbery J."/>
            <person name="Clay B."/>
            <person name="Brown D."/>
            <person name="John T."/>
            <person name="Oh Y."/>
            <person name="Young N."/>
            <person name="Fitzgerald M."/>
            <person name="Haas B.J."/>
            <person name="Zeng Q."/>
            <person name="Young S."/>
            <person name="Adiconis X."/>
            <person name="Fan L."/>
            <person name="Levin J.Z."/>
            <person name="Mitchell T.K."/>
            <person name="Okubara P.A."/>
            <person name="Farman M.L."/>
            <person name="Kohn L.M."/>
            <person name="Birren B."/>
            <person name="Ma L.-J."/>
            <person name="Dean R.A."/>
        </authorList>
    </citation>
    <scope>NUCLEOTIDE SEQUENCE</scope>
    <source>
        <strain evidence="4">ATCC 64411 / 73-15</strain>
    </source>
</reference>
<feature type="region of interest" description="Disordered" evidence="1">
    <location>
        <begin position="270"/>
        <end position="323"/>
    </location>
</feature>
<evidence type="ECO:0000259" key="2">
    <source>
        <dbReference type="Pfam" id="PF20233"/>
    </source>
</evidence>
<name>A0A0C4EB89_MAGP6</name>
<dbReference type="PANTHER" id="PTHR35391">
    <property type="entry name" value="C2H2-TYPE DOMAIN-CONTAINING PROTEIN-RELATED"/>
    <property type="match status" value="1"/>
</dbReference>
<dbReference type="VEuPathDB" id="FungiDB:MAPG_09936"/>
<feature type="compositionally biased region" description="Acidic residues" evidence="1">
    <location>
        <begin position="285"/>
        <end position="302"/>
    </location>
</feature>
<evidence type="ECO:0000313" key="3">
    <source>
        <dbReference type="EMBL" id="KLU91416.1"/>
    </source>
</evidence>
<keyword evidence="5" id="KW-1185">Reference proteome</keyword>
<organism evidence="4 5">
    <name type="scientific">Magnaporthiopsis poae (strain ATCC 64411 / 73-15)</name>
    <name type="common">Kentucky bluegrass fungus</name>
    <name type="synonym">Magnaporthe poae</name>
    <dbReference type="NCBI Taxonomy" id="644358"/>
    <lineage>
        <taxon>Eukaryota</taxon>
        <taxon>Fungi</taxon>
        <taxon>Dikarya</taxon>
        <taxon>Ascomycota</taxon>
        <taxon>Pezizomycotina</taxon>
        <taxon>Sordariomycetes</taxon>
        <taxon>Sordariomycetidae</taxon>
        <taxon>Magnaporthales</taxon>
        <taxon>Magnaporthaceae</taxon>
        <taxon>Magnaporthiopsis</taxon>
    </lineage>
</organism>
<evidence type="ECO:0000313" key="5">
    <source>
        <dbReference type="Proteomes" id="UP000011715"/>
    </source>
</evidence>
<feature type="domain" description="DUF6590" evidence="2">
    <location>
        <begin position="331"/>
        <end position="482"/>
    </location>
</feature>
<dbReference type="InterPro" id="IPR046497">
    <property type="entry name" value="DUF6590"/>
</dbReference>
<dbReference type="PANTHER" id="PTHR35391:SF5">
    <property type="entry name" value="DUF6590 DOMAIN-CONTAINING PROTEIN"/>
    <property type="match status" value="1"/>
</dbReference>
<feature type="region of interest" description="Disordered" evidence="1">
    <location>
        <begin position="497"/>
        <end position="521"/>
    </location>
</feature>
<feature type="compositionally biased region" description="Basic residues" evidence="1">
    <location>
        <begin position="512"/>
        <end position="521"/>
    </location>
</feature>
<dbReference type="EMBL" id="ADBL01002554">
    <property type="status" value="NOT_ANNOTATED_CDS"/>
    <property type="molecule type" value="Genomic_DNA"/>
</dbReference>
<dbReference type="eggNOG" id="ENOG502SV73">
    <property type="taxonomic scope" value="Eukaryota"/>
</dbReference>
<reference evidence="3" key="3">
    <citation type="submission" date="2011-03" db="EMBL/GenBank/DDBJ databases">
        <title>Annotation of Magnaporthe poae ATCC 64411.</title>
        <authorList>
            <person name="Ma L.-J."/>
            <person name="Dead R."/>
            <person name="Young S.K."/>
            <person name="Zeng Q."/>
            <person name="Gargeya S."/>
            <person name="Fitzgerald M."/>
            <person name="Haas B."/>
            <person name="Abouelleil A."/>
            <person name="Alvarado L."/>
            <person name="Arachchi H.M."/>
            <person name="Berlin A."/>
            <person name="Brown A."/>
            <person name="Chapman S.B."/>
            <person name="Chen Z."/>
            <person name="Dunbar C."/>
            <person name="Freedman E."/>
            <person name="Gearin G."/>
            <person name="Gellesch M."/>
            <person name="Goldberg J."/>
            <person name="Griggs A."/>
            <person name="Gujja S."/>
            <person name="Heiman D."/>
            <person name="Howarth C."/>
            <person name="Larson L."/>
            <person name="Lui A."/>
            <person name="MacDonald P.J.P."/>
            <person name="Mehta T."/>
            <person name="Montmayeur A."/>
            <person name="Murphy C."/>
            <person name="Neiman D."/>
            <person name="Pearson M."/>
            <person name="Priest M."/>
            <person name="Roberts A."/>
            <person name="Saif S."/>
            <person name="Shea T."/>
            <person name="Shenoy N."/>
            <person name="Sisk P."/>
            <person name="Stolte C."/>
            <person name="Sykes S."/>
            <person name="Yandava C."/>
            <person name="Wortman J."/>
            <person name="Nusbaum C."/>
            <person name="Birren B."/>
        </authorList>
    </citation>
    <scope>NUCLEOTIDE SEQUENCE</scope>
    <source>
        <strain evidence="3">ATCC 64411</strain>
    </source>
</reference>
<dbReference type="EnsemblFungi" id="MAPG_09936T0">
    <property type="protein sequence ID" value="MAPG_09936T0"/>
    <property type="gene ID" value="MAPG_09936"/>
</dbReference>
<gene>
    <name evidence="3" type="ORF">MAPG_09936</name>
</gene>
<protein>
    <recommendedName>
        <fullName evidence="2">DUF6590 domain-containing protein</fullName>
    </recommendedName>
</protein>
<dbReference type="Proteomes" id="UP000011715">
    <property type="component" value="Unassembled WGS sequence"/>
</dbReference>
<dbReference type="OrthoDB" id="3559580at2759"/>
<dbReference type="OMA" id="CTCIPIS"/>
<evidence type="ECO:0000256" key="1">
    <source>
        <dbReference type="SAM" id="MobiDB-lite"/>
    </source>
</evidence>